<feature type="compositionally biased region" description="Polar residues" evidence="1">
    <location>
        <begin position="453"/>
        <end position="471"/>
    </location>
</feature>
<feature type="compositionally biased region" description="Low complexity" evidence="1">
    <location>
        <begin position="420"/>
        <end position="440"/>
    </location>
</feature>
<evidence type="ECO:0000313" key="3">
    <source>
        <dbReference type="Proteomes" id="UP000250266"/>
    </source>
</evidence>
<sequence>MASHQSVKPPQTSWLAMSFGCCASRELREDGEEVRLRGGSTGLQICYNQPQTVEPPRAVPEHARPTTSHSVHQHISQWVASGREIASRASVRTSHSTVSRPRKSHSQARPSISAPTDFRRFDGLDDMVEEPVPIRRRPSFRPLELSIYLPNGRLSPLPDFTEAEWNKMPAGLEYPAQALVRSSRTDSLSSSPSSYQVQRKPIGSNRSSISSTVGRPSSLQLQQEDTQPLVPVPGSIQRSSTQGSLSSPRTLLGRLPSPSRARSNTEPAHLSRRGSLRRAKTDIDDAIRELNTIVEERRADAFRSSNPSPTPAHHIPAIAPALRMHVRSETLSDIGSAFSVPLVSKPLPTPPSASPVFNQPQYHPTIAPKPAQQKLRLVPPPLPPPPARGPLTSNPITPPTPTIPTPTTPLGRLGAWLKRSLPSSPTTPSFSPPSSSHKSTNQVPPMPFYQCEPTLSQSEHIQSQSRPATSRSHARQDSTETGMITLTSCPSTPALSSRTVSPTPDDHDFFGPGSPETPAAEKEVLGRFEVLKGEGKVRARELSEKEVEGMEMRTPISPVGVAF</sequence>
<reference evidence="2 3" key="1">
    <citation type="journal article" date="2016" name="Nat. Commun.">
        <title>Ectomycorrhizal ecology is imprinted in the genome of the dominant symbiotic fungus Cenococcum geophilum.</title>
        <authorList>
            <consortium name="DOE Joint Genome Institute"/>
            <person name="Peter M."/>
            <person name="Kohler A."/>
            <person name="Ohm R.A."/>
            <person name="Kuo A."/>
            <person name="Krutzmann J."/>
            <person name="Morin E."/>
            <person name="Arend M."/>
            <person name="Barry K.W."/>
            <person name="Binder M."/>
            <person name="Choi C."/>
            <person name="Clum A."/>
            <person name="Copeland A."/>
            <person name="Grisel N."/>
            <person name="Haridas S."/>
            <person name="Kipfer T."/>
            <person name="LaButti K."/>
            <person name="Lindquist E."/>
            <person name="Lipzen A."/>
            <person name="Maire R."/>
            <person name="Meier B."/>
            <person name="Mihaltcheva S."/>
            <person name="Molinier V."/>
            <person name="Murat C."/>
            <person name="Poggeler S."/>
            <person name="Quandt C.A."/>
            <person name="Sperisen C."/>
            <person name="Tritt A."/>
            <person name="Tisserant E."/>
            <person name="Crous P.W."/>
            <person name="Henrissat B."/>
            <person name="Nehls U."/>
            <person name="Egli S."/>
            <person name="Spatafora J.W."/>
            <person name="Grigoriev I.V."/>
            <person name="Martin F.M."/>
        </authorList>
    </citation>
    <scope>NUCLEOTIDE SEQUENCE [LARGE SCALE GENOMIC DNA]</scope>
    <source>
        <strain evidence="2 3">CBS 459.81</strain>
    </source>
</reference>
<dbReference type="EMBL" id="KV744859">
    <property type="protein sequence ID" value="OCK83511.1"/>
    <property type="molecule type" value="Genomic_DNA"/>
</dbReference>
<accession>A0A8E2EGI2</accession>
<name>A0A8E2EGI2_9PEZI</name>
<keyword evidence="3" id="KW-1185">Reference proteome</keyword>
<dbReference type="OrthoDB" id="3595619at2759"/>
<feature type="compositionally biased region" description="Polar residues" evidence="1">
    <location>
        <begin position="204"/>
        <end position="226"/>
    </location>
</feature>
<feature type="compositionally biased region" description="Pro residues" evidence="1">
    <location>
        <begin position="396"/>
        <end position="407"/>
    </location>
</feature>
<feature type="region of interest" description="Disordered" evidence="1">
    <location>
        <begin position="183"/>
        <end position="277"/>
    </location>
</feature>
<feature type="region of interest" description="Disordered" evidence="1">
    <location>
        <begin position="89"/>
        <end position="119"/>
    </location>
</feature>
<feature type="compositionally biased region" description="Polar residues" evidence="1">
    <location>
        <begin position="236"/>
        <end position="249"/>
    </location>
</feature>
<feature type="compositionally biased region" description="Polar residues" evidence="1">
    <location>
        <begin position="479"/>
        <end position="502"/>
    </location>
</feature>
<dbReference type="Proteomes" id="UP000250266">
    <property type="component" value="Unassembled WGS sequence"/>
</dbReference>
<proteinExistence type="predicted"/>
<protein>
    <submittedName>
        <fullName evidence="2">Uncharacterized protein</fullName>
    </submittedName>
</protein>
<feature type="region of interest" description="Disordered" evidence="1">
    <location>
        <begin position="375"/>
        <end position="503"/>
    </location>
</feature>
<feature type="compositionally biased region" description="Polar residues" evidence="1">
    <location>
        <begin position="90"/>
        <end position="99"/>
    </location>
</feature>
<gene>
    <name evidence="2" type="ORF">K432DRAFT_346930</name>
</gene>
<evidence type="ECO:0000313" key="2">
    <source>
        <dbReference type="EMBL" id="OCK83511.1"/>
    </source>
</evidence>
<dbReference type="AlphaFoldDB" id="A0A8E2EGI2"/>
<feature type="compositionally biased region" description="Pro residues" evidence="1">
    <location>
        <begin position="378"/>
        <end position="388"/>
    </location>
</feature>
<organism evidence="2 3">
    <name type="scientific">Lepidopterella palustris CBS 459.81</name>
    <dbReference type="NCBI Taxonomy" id="1314670"/>
    <lineage>
        <taxon>Eukaryota</taxon>
        <taxon>Fungi</taxon>
        <taxon>Dikarya</taxon>
        <taxon>Ascomycota</taxon>
        <taxon>Pezizomycotina</taxon>
        <taxon>Dothideomycetes</taxon>
        <taxon>Pleosporomycetidae</taxon>
        <taxon>Mytilinidiales</taxon>
        <taxon>Argynnaceae</taxon>
        <taxon>Lepidopterella</taxon>
    </lineage>
</organism>
<evidence type="ECO:0000256" key="1">
    <source>
        <dbReference type="SAM" id="MobiDB-lite"/>
    </source>
</evidence>
<feature type="compositionally biased region" description="Low complexity" evidence="1">
    <location>
        <begin position="185"/>
        <end position="194"/>
    </location>
</feature>